<feature type="compositionally biased region" description="Low complexity" evidence="2">
    <location>
        <begin position="211"/>
        <end position="222"/>
    </location>
</feature>
<feature type="compositionally biased region" description="Polar residues" evidence="2">
    <location>
        <begin position="1590"/>
        <end position="1619"/>
    </location>
</feature>
<dbReference type="RefSeq" id="XP_024882661.1">
    <property type="nucleotide sequence ID" value="XM_025026893.1"/>
</dbReference>
<feature type="compositionally biased region" description="Polar residues" evidence="2">
    <location>
        <begin position="283"/>
        <end position="295"/>
    </location>
</feature>
<feature type="region of interest" description="Disordered" evidence="2">
    <location>
        <begin position="402"/>
        <end position="427"/>
    </location>
</feature>
<feature type="domain" description="Putative zinc-finger" evidence="3">
    <location>
        <begin position="2040"/>
        <end position="2058"/>
    </location>
</feature>
<dbReference type="Proteomes" id="UP000504618">
    <property type="component" value="Unplaced"/>
</dbReference>
<feature type="region of interest" description="Disordered" evidence="2">
    <location>
        <begin position="1"/>
        <end position="42"/>
    </location>
</feature>
<dbReference type="OrthoDB" id="8197317at2759"/>
<feature type="compositionally biased region" description="Polar residues" evidence="2">
    <location>
        <begin position="1"/>
        <end position="11"/>
    </location>
</feature>
<feature type="region of interest" description="Disordered" evidence="2">
    <location>
        <begin position="838"/>
        <end position="972"/>
    </location>
</feature>
<evidence type="ECO:0000313" key="6">
    <source>
        <dbReference type="RefSeq" id="XP_024882659.1"/>
    </source>
</evidence>
<evidence type="ECO:0000313" key="5">
    <source>
        <dbReference type="RefSeq" id="XP_024882658.1"/>
    </source>
</evidence>
<name>A0A6J1QJP8_9HYME</name>
<dbReference type="Pfam" id="PF10650">
    <property type="entry name" value="zf-C3H1"/>
    <property type="match status" value="1"/>
</dbReference>
<feature type="compositionally biased region" description="Polar residues" evidence="2">
    <location>
        <begin position="1277"/>
        <end position="1289"/>
    </location>
</feature>
<dbReference type="RefSeq" id="XP_024882659.1">
    <property type="nucleotide sequence ID" value="XM_025026891.1"/>
</dbReference>
<feature type="compositionally biased region" description="Basic residues" evidence="2">
    <location>
        <begin position="402"/>
        <end position="414"/>
    </location>
</feature>
<feature type="compositionally biased region" description="Polar residues" evidence="2">
    <location>
        <begin position="1938"/>
        <end position="1949"/>
    </location>
</feature>
<feature type="region of interest" description="Disordered" evidence="2">
    <location>
        <begin position="1583"/>
        <end position="1619"/>
    </location>
</feature>
<feature type="compositionally biased region" description="Basic and acidic residues" evidence="2">
    <location>
        <begin position="1453"/>
        <end position="1467"/>
    </location>
</feature>
<organism evidence="4 6">
    <name type="scientific">Temnothorax curvispinosus</name>
    <dbReference type="NCBI Taxonomy" id="300111"/>
    <lineage>
        <taxon>Eukaryota</taxon>
        <taxon>Metazoa</taxon>
        <taxon>Ecdysozoa</taxon>
        <taxon>Arthropoda</taxon>
        <taxon>Hexapoda</taxon>
        <taxon>Insecta</taxon>
        <taxon>Pterygota</taxon>
        <taxon>Neoptera</taxon>
        <taxon>Endopterygota</taxon>
        <taxon>Hymenoptera</taxon>
        <taxon>Apocrita</taxon>
        <taxon>Aculeata</taxon>
        <taxon>Formicoidea</taxon>
        <taxon>Formicidae</taxon>
        <taxon>Myrmicinae</taxon>
        <taxon>Temnothorax</taxon>
    </lineage>
</organism>
<dbReference type="RefSeq" id="XP_024882660.1">
    <property type="nucleotide sequence ID" value="XM_025026892.1"/>
</dbReference>
<dbReference type="RefSeq" id="XP_024882658.1">
    <property type="nucleotide sequence ID" value="XM_025026890.1"/>
</dbReference>
<feature type="compositionally biased region" description="Low complexity" evidence="2">
    <location>
        <begin position="1924"/>
        <end position="1937"/>
    </location>
</feature>
<feature type="region of interest" description="Disordered" evidence="2">
    <location>
        <begin position="351"/>
        <end position="380"/>
    </location>
</feature>
<feature type="compositionally biased region" description="Polar residues" evidence="2">
    <location>
        <begin position="996"/>
        <end position="1012"/>
    </location>
</feature>
<feature type="region of interest" description="Disordered" evidence="2">
    <location>
        <begin position="1441"/>
        <end position="1474"/>
    </location>
</feature>
<dbReference type="InterPro" id="IPR019607">
    <property type="entry name" value="Putative_zinc-finger_domain"/>
</dbReference>
<evidence type="ECO:0000313" key="4">
    <source>
        <dbReference type="Proteomes" id="UP000504618"/>
    </source>
</evidence>
<feature type="compositionally biased region" description="Basic and acidic residues" evidence="2">
    <location>
        <begin position="1909"/>
        <end position="1920"/>
    </location>
</feature>
<feature type="compositionally biased region" description="Basic and acidic residues" evidence="2">
    <location>
        <begin position="1866"/>
        <end position="1883"/>
    </location>
</feature>
<evidence type="ECO:0000313" key="7">
    <source>
        <dbReference type="RefSeq" id="XP_024882660.1"/>
    </source>
</evidence>
<feature type="compositionally biased region" description="Polar residues" evidence="2">
    <location>
        <begin position="1441"/>
        <end position="1452"/>
    </location>
</feature>
<evidence type="ECO:0000256" key="2">
    <source>
        <dbReference type="SAM" id="MobiDB-lite"/>
    </source>
</evidence>
<sequence length="2064" mass="228292">MMASDLSSGCTDTIDILDDEKEEGEISLEDVSSSEEGGMGHLTSSYVVGRTRPCPDCKSWGECATWCNATYHPKNRRDPVKGKENRHHVRETGCAATKHVASTLQEKNDDDDLVPISSDSDMEIVGLTDTSNRAKAKVKKKKRKKRKYEPLTLDELLSPSSIDLSIAEVGALKIYREVSPAHRPSGRSKMITKSPVRRYRSPVVARASFQSSRSPVSHPRSPIQKRSLRNARSPKRSPRRHSPVRAAKRPPPKLSSPPFARSHVSERHDDVTRLLKKVKHLDSSITTHSSEPSVNRSKESSSLKEKLSNILKGAGIDDHAVQLKEKLKSETINDADDEEDLALLRQKALETKQKKSNGSSDHLTDVESENRSADDRVNDDQDEEALQLRMIALRSAVMKKHQNRVQRGIKAKRSTRSESPFSSSFLDDIPVPGDELLKYASPPCTPPCDSNHIEDMDLDTDVEREKEKLPYSPTDKIENISIDTALLGIEPSDVSFINVNETIGSPVFDDAQDELATNRVTPYYDGTYLPYQVPPATQYCSYSPSRYGSETYHSDLNNAVGKGPENLHGDDVVCDLIDGICCQEGTYSSTSIMSNTSHALPASESLLAPSVSPHDTLASSPQMQQIVEQPTNDGIVFVNVNSAFRNGKSVYETQTTPEYSVTGAPTTTVYAESMSPNESMITIDDLPENDADPLSSPNVALGDDRNLPATEYIPKEAAPCRAAAEEPLYMQGIPDITKETNKIPTLINRTLVPAPILRSNRQLRRQTRQDALLKKRETPISEPTFKSAEMQPVTITATDASSSVFKPIKLQVAKKSAPVLSASATFDDSMNESLDVLENQKDSPGKNHEASEPQHPETSVGTPSASSKAAPTRSKKRKRAKKNCRKSPDTAQLLEKEKSPCLDAGVNKNTDIVDASVPDRQTVTESDQSKSNDNADAQESSMGNGESLRLQSVTDTQEPVNSDDVLTKRRDKDKNNYTALSVRIEQSQEEQIESHCLSTNPAPDNSDSTSVSDKAINTMKSDSNRRQSIDEDEDELRAILLASLKRTKSTDISPSVIPVISVTSSAATNVQTPALKTLAGTMPSAANATSTASNNASSLPSRPLTSLETVKKKINDVPVSVQNGSRKRSSSLDTAKSLPKKMARKTLTSTKVVNNAKKKYQNMIVQRRLNLRKLDNSSSITNSNENVWPNAGASKISLHAPDTQRFVISLGSDSDSESEDERNEPVPVAEKHQMPQEIPADFEKNLNKFLRDVRTEQEQSAAAAKSSSSATQATKQDVPSTDKGPSNMHTPLAVRHLPVSQQEEYRRLKQQILEREKLKLQRKVASNNSNSNGSSSSNKLLNADVASLPVKSLPLCEKKMLIKQNQDKLKTPEKNSQELSIEVRRKSDDLARGTSESNVCRISADKKLSANIAKHTNFTHLQTKSNKKAIPNNLSIRISNVTAPSSTGASTRTVEDREKQSAKDKQQHRSALRALSKEEINRKCVQVLLKPDTVERVVTISDKSALQHDTIISVDQNKNPAEPDDNTEIINEKNLNNVDDNNTSNFSNASTVKLFNLSVNSSDSRHEDTMETTVMLSQCEAERQREIDRNTSTSVLTENNNSNNASRQSDTIADDNNGNASDVWDTLKKDVKAELESLTSLSKLEQERYLRETENKLVTRRYMVLDHLAEMSGNLRQWDMEKDVQIILASEVRKLKEQLKIAEEKLQQQRDRVSSMGPKVSTARQKINAGRRECFKLSRICSTLGNRLMGKNYKLPEAVAQLLSDKLKEIANHTRQITKKKRFQSNDISENSYSSLLQETSELSRYTCTEENLSLQEQPTNNANVIDEAGSKSDISHSTQSNEDKSLSILETLLDFSQTVPFQSTPEKREETSVNPSEHRNEEQMIFLNQDSASSSEPKLYQSNPTEQNNKHTEESRTVESDPAASSELMSSAMDSSNQEYNEQNNKRVSPQLPSPSPSASPSSPSPSLSPPPSPSPSPSPLRSRLPSPTTMTTDTTTTNTTMTTTTTTTTTRTTKTIAPYVSILMHLKKPRNINPHGILCPYELMGICRDEDCQYIHQSRNQI</sequence>
<feature type="region of interest" description="Disordered" evidence="2">
    <location>
        <begin position="1121"/>
        <end position="1145"/>
    </location>
</feature>
<proteinExistence type="predicted"/>
<feature type="compositionally biased region" description="Low complexity" evidence="2">
    <location>
        <begin position="1981"/>
        <end position="2010"/>
    </location>
</feature>
<accession>A0A6J1QJP8</accession>
<feature type="coiled-coil region" evidence="1">
    <location>
        <begin position="1685"/>
        <end position="1716"/>
    </location>
</feature>
<feature type="compositionally biased region" description="Basic and acidic residues" evidence="2">
    <location>
        <begin position="838"/>
        <end position="855"/>
    </location>
</feature>
<keyword evidence="1" id="KW-0175">Coiled coil</keyword>
<feature type="region of interest" description="Disordered" evidence="2">
    <location>
        <begin position="205"/>
        <end position="269"/>
    </location>
</feature>
<feature type="compositionally biased region" description="Pro residues" evidence="2">
    <location>
        <begin position="1953"/>
        <end position="1980"/>
    </location>
</feature>
<feature type="compositionally biased region" description="Basic residues" evidence="2">
    <location>
        <begin position="873"/>
        <end position="885"/>
    </location>
</feature>
<gene>
    <name evidence="5 6 7 8" type="primary">LOC112461587</name>
</gene>
<feature type="compositionally biased region" description="Basic residues" evidence="2">
    <location>
        <begin position="226"/>
        <end position="251"/>
    </location>
</feature>
<evidence type="ECO:0000259" key="3">
    <source>
        <dbReference type="Pfam" id="PF10650"/>
    </source>
</evidence>
<protein>
    <submittedName>
        <fullName evidence="5 6">Microtubule-associated protein futsch-like isoform X1</fullName>
    </submittedName>
</protein>
<feature type="compositionally biased region" description="Basic and acidic residues" evidence="2">
    <location>
        <begin position="362"/>
        <end position="379"/>
    </location>
</feature>
<feature type="region of interest" description="Disordered" evidence="2">
    <location>
        <begin position="985"/>
        <end position="1031"/>
    </location>
</feature>
<feature type="region of interest" description="Disordered" evidence="2">
    <location>
        <begin position="1858"/>
        <end position="2010"/>
    </location>
</feature>
<evidence type="ECO:0000313" key="8">
    <source>
        <dbReference type="RefSeq" id="XP_024882661.1"/>
    </source>
</evidence>
<feature type="compositionally biased region" description="Polar residues" evidence="2">
    <location>
        <begin position="1887"/>
        <end position="1908"/>
    </location>
</feature>
<feature type="compositionally biased region" description="Polar residues" evidence="2">
    <location>
        <begin position="919"/>
        <end position="960"/>
    </location>
</feature>
<feature type="region of interest" description="Disordered" evidence="2">
    <location>
        <begin position="1254"/>
        <end position="1301"/>
    </location>
</feature>
<feature type="region of interest" description="Disordered" evidence="2">
    <location>
        <begin position="282"/>
        <end position="302"/>
    </location>
</feature>
<feature type="compositionally biased region" description="Low complexity" evidence="2">
    <location>
        <begin position="1258"/>
        <end position="1276"/>
    </location>
</feature>
<keyword evidence="4" id="KW-1185">Reference proteome</keyword>
<feature type="compositionally biased region" description="Acidic residues" evidence="2">
    <location>
        <begin position="15"/>
        <end position="28"/>
    </location>
</feature>
<feature type="region of interest" description="Disordered" evidence="2">
    <location>
        <begin position="1211"/>
        <end position="1238"/>
    </location>
</feature>
<dbReference type="GeneID" id="112461587"/>
<evidence type="ECO:0000256" key="1">
    <source>
        <dbReference type="SAM" id="Coils"/>
    </source>
</evidence>
<reference evidence="5 6" key="1">
    <citation type="submission" date="2025-04" db="UniProtKB">
        <authorList>
            <consortium name="RefSeq"/>
        </authorList>
    </citation>
    <scope>IDENTIFICATION</scope>
    <source>
        <tissue evidence="5 6">Whole body</tissue>
    </source>
</reference>